<accession>A0A0V0R7F0</accession>
<organism evidence="2 3">
    <name type="scientific">Pseudocohnilembus persalinus</name>
    <name type="common">Ciliate</name>
    <dbReference type="NCBI Taxonomy" id="266149"/>
    <lineage>
        <taxon>Eukaryota</taxon>
        <taxon>Sar</taxon>
        <taxon>Alveolata</taxon>
        <taxon>Ciliophora</taxon>
        <taxon>Intramacronucleata</taxon>
        <taxon>Oligohymenophorea</taxon>
        <taxon>Scuticociliatia</taxon>
        <taxon>Philasterida</taxon>
        <taxon>Pseudocohnilembidae</taxon>
        <taxon>Pseudocohnilembus</taxon>
    </lineage>
</organism>
<proteinExistence type="predicted"/>
<name>A0A0V0R7F0_PSEPJ</name>
<keyword evidence="3" id="KW-1185">Reference proteome</keyword>
<dbReference type="AlphaFoldDB" id="A0A0V0R7F0"/>
<reference evidence="2 3" key="1">
    <citation type="journal article" date="2015" name="Sci. Rep.">
        <title>Genome of the facultative scuticociliatosis pathogen Pseudocohnilembus persalinus provides insight into its virulence through horizontal gene transfer.</title>
        <authorList>
            <person name="Xiong J."/>
            <person name="Wang G."/>
            <person name="Cheng J."/>
            <person name="Tian M."/>
            <person name="Pan X."/>
            <person name="Warren A."/>
            <person name="Jiang C."/>
            <person name="Yuan D."/>
            <person name="Miao W."/>
        </authorList>
    </citation>
    <scope>NUCLEOTIDE SEQUENCE [LARGE SCALE GENOMIC DNA]</scope>
    <source>
        <strain evidence="2">36N120E</strain>
    </source>
</reference>
<gene>
    <name evidence="2" type="ORF">PPERSA_10522</name>
</gene>
<evidence type="ECO:0000313" key="3">
    <source>
        <dbReference type="Proteomes" id="UP000054937"/>
    </source>
</evidence>
<feature type="compositionally biased region" description="Low complexity" evidence="1">
    <location>
        <begin position="44"/>
        <end position="54"/>
    </location>
</feature>
<feature type="compositionally biased region" description="Polar residues" evidence="1">
    <location>
        <begin position="12"/>
        <end position="38"/>
    </location>
</feature>
<comment type="caution">
    <text evidence="2">The sequence shown here is derived from an EMBL/GenBank/DDBJ whole genome shotgun (WGS) entry which is preliminary data.</text>
</comment>
<dbReference type="InParanoid" id="A0A0V0R7F0"/>
<evidence type="ECO:0000313" key="2">
    <source>
        <dbReference type="EMBL" id="KRX10423.1"/>
    </source>
</evidence>
<feature type="region of interest" description="Disordered" evidence="1">
    <location>
        <begin position="1"/>
        <end position="54"/>
    </location>
</feature>
<protein>
    <submittedName>
        <fullName evidence="2">Uncharacterized protein</fullName>
    </submittedName>
</protein>
<evidence type="ECO:0000256" key="1">
    <source>
        <dbReference type="SAM" id="MobiDB-lite"/>
    </source>
</evidence>
<dbReference type="Proteomes" id="UP000054937">
    <property type="component" value="Unassembled WGS sequence"/>
</dbReference>
<sequence>MKQSKTKRERQNSNIASLVSKNHSSHIFPSLQQSPNRFSKQDDYYNNNRDNNNQNITINNNQNINKNNNQNITNYDNQVLFPKPRQKQFHSNLNLSQSQVQNSYKERGSAIRNLDVQQETRKQIQRASQLSIQMKLQGDERKVIEPEIDSQVKEQISRARNNDPDIINSLIKSYRNNQYNQTLDLIKKEACQQQNLKKGSKQMELQNFNIQKLVNIYLQKQIMQIQYIINLLSSQ</sequence>
<dbReference type="EMBL" id="LDAU01000028">
    <property type="protein sequence ID" value="KRX10423.1"/>
    <property type="molecule type" value="Genomic_DNA"/>
</dbReference>